<organism evidence="1 2">
    <name type="scientific">Acidithiobacillus thiooxidans</name>
    <name type="common">Thiobacillus thiooxidans</name>
    <dbReference type="NCBI Taxonomy" id="930"/>
    <lineage>
        <taxon>Bacteria</taxon>
        <taxon>Pseudomonadati</taxon>
        <taxon>Pseudomonadota</taxon>
        <taxon>Acidithiobacillia</taxon>
        <taxon>Acidithiobacillales</taxon>
        <taxon>Acidithiobacillaceae</taxon>
        <taxon>Acidithiobacillus</taxon>
    </lineage>
</organism>
<evidence type="ECO:0000313" key="1">
    <source>
        <dbReference type="EMBL" id="OCX71761.1"/>
    </source>
</evidence>
<dbReference type="EMBL" id="LWSA01000158">
    <property type="protein sequence ID" value="OCX71761.1"/>
    <property type="molecule type" value="Genomic_DNA"/>
</dbReference>
<dbReference type="RefSeq" id="WP_024892499.1">
    <property type="nucleotide sequence ID" value="NZ_JMEB01000104.1"/>
</dbReference>
<name>A0A1C2J649_ACITH</name>
<accession>A0A1C2J649</accession>
<gene>
    <name evidence="1" type="ORF">A6P07_11280</name>
</gene>
<dbReference type="AlphaFoldDB" id="A0A1C2J649"/>
<protein>
    <submittedName>
        <fullName evidence="1">Uncharacterized protein</fullName>
    </submittedName>
</protein>
<dbReference type="Proteomes" id="UP000094893">
    <property type="component" value="Unassembled WGS sequence"/>
</dbReference>
<sequence>MKNIAIFAHNPLNGGFDRLRHRTQAQQLHTGKDFMGCERVFCYGHPFAAPRDASDEDLEFICPEKPEYTGRILESLH</sequence>
<proteinExistence type="predicted"/>
<reference evidence="1 2" key="1">
    <citation type="journal article" date="2016" name="Int. J. Mol. Sci.">
        <title>Comparative genomics of the extreme acidophile Acidithiobacillus thiooxidans reveals intraspecific divergence and niche adaptation.</title>
        <authorList>
            <person name="Zhang X."/>
            <person name="Feng X."/>
            <person name="Tao J."/>
            <person name="Ma L."/>
            <person name="Xiao Y."/>
            <person name="Liang Y."/>
            <person name="Liu X."/>
            <person name="Yin H."/>
        </authorList>
    </citation>
    <scope>NUCLEOTIDE SEQUENCE [LARGE SCALE GENOMIC DNA]</scope>
    <source>
        <strain evidence="1 2">A02</strain>
    </source>
</reference>
<evidence type="ECO:0000313" key="2">
    <source>
        <dbReference type="Proteomes" id="UP000094893"/>
    </source>
</evidence>
<comment type="caution">
    <text evidence="1">The sequence shown here is derived from an EMBL/GenBank/DDBJ whole genome shotgun (WGS) entry which is preliminary data.</text>
</comment>